<keyword evidence="8" id="KW-1185">Reference proteome</keyword>
<evidence type="ECO:0000256" key="3">
    <source>
        <dbReference type="ARBA" id="ARBA00022857"/>
    </source>
</evidence>
<evidence type="ECO:0000256" key="4">
    <source>
        <dbReference type="ARBA" id="ARBA00023002"/>
    </source>
</evidence>
<comment type="subcellular location">
    <subcellularLocation>
        <location evidence="5">Endoplasmic reticulum membrane</location>
        <topology evidence="5">Multi-pass membrane protein</topology>
    </subcellularLocation>
</comment>
<dbReference type="PRINTS" id="PR00071">
    <property type="entry name" value="HMGCOARDTASE"/>
</dbReference>
<comment type="catalytic activity">
    <reaction evidence="5">
        <text>(R)-mevalonate + 2 NADP(+) + CoA = (3S)-3-hydroxy-3-methylglutaryl-CoA + 2 NADPH + 2 H(+)</text>
        <dbReference type="Rhea" id="RHEA:15989"/>
        <dbReference type="ChEBI" id="CHEBI:15378"/>
        <dbReference type="ChEBI" id="CHEBI:36464"/>
        <dbReference type="ChEBI" id="CHEBI:43074"/>
        <dbReference type="ChEBI" id="CHEBI:57287"/>
        <dbReference type="ChEBI" id="CHEBI:57783"/>
        <dbReference type="ChEBI" id="CHEBI:58349"/>
        <dbReference type="EC" id="1.1.1.34"/>
    </reaction>
</comment>
<dbReference type="NCBIfam" id="TIGR00533">
    <property type="entry name" value="HMG_CoA_R_NADP"/>
    <property type="match status" value="1"/>
</dbReference>
<comment type="caution">
    <text evidence="7">The sequence shown here is derived from an EMBL/GenBank/DDBJ whole genome shotgun (WGS) entry which is preliminary data.</text>
</comment>
<evidence type="ECO:0000256" key="5">
    <source>
        <dbReference type="RuleBase" id="RU361219"/>
    </source>
</evidence>
<dbReference type="AlphaFoldDB" id="A0AA36CWG4"/>
<dbReference type="PROSITE" id="PS00318">
    <property type="entry name" value="HMG_COA_REDUCTASE_2"/>
    <property type="match status" value="1"/>
</dbReference>
<dbReference type="PROSITE" id="PS00066">
    <property type="entry name" value="HMG_COA_REDUCTASE_1"/>
    <property type="match status" value="1"/>
</dbReference>
<gene>
    <name evidence="7" type="ORF">MSPICULIGERA_LOCUS13473</name>
</gene>
<keyword evidence="5" id="KW-0256">Endoplasmic reticulum</keyword>
<evidence type="ECO:0000313" key="7">
    <source>
        <dbReference type="EMBL" id="CAJ0575157.1"/>
    </source>
</evidence>
<feature type="non-terminal residue" evidence="7">
    <location>
        <position position="608"/>
    </location>
</feature>
<dbReference type="Pfam" id="PF00368">
    <property type="entry name" value="HMG-CoA_red"/>
    <property type="match status" value="1"/>
</dbReference>
<dbReference type="GO" id="GO:0005778">
    <property type="term" value="C:peroxisomal membrane"/>
    <property type="evidence" value="ECO:0007669"/>
    <property type="project" value="TreeGrafter"/>
</dbReference>
<accession>A0AA36CWG4</accession>
<dbReference type="PANTHER" id="PTHR10572:SF24">
    <property type="entry name" value="3-HYDROXY-3-METHYLGLUTARYL-COENZYME A REDUCTASE"/>
    <property type="match status" value="1"/>
</dbReference>
<keyword evidence="4 5" id="KW-0560">Oxidoreductase</keyword>
<feature type="compositionally biased region" description="Polar residues" evidence="6">
    <location>
        <begin position="599"/>
        <end position="608"/>
    </location>
</feature>
<dbReference type="EC" id="1.1.1.34" evidence="5"/>
<dbReference type="FunFam" id="3.30.70.420:FF:000001">
    <property type="entry name" value="3-hydroxy-3-methylglutaryl coenzyme A reductase"/>
    <property type="match status" value="1"/>
</dbReference>
<dbReference type="InterPro" id="IPR004554">
    <property type="entry name" value="HMG_CoA_Rdtase_eu_arc"/>
</dbReference>
<comment type="pathway">
    <text evidence="1 5">Metabolic intermediate biosynthesis; (R)-mevalonate biosynthesis; (R)-mevalonate from acetyl-CoA: step 3/3.</text>
</comment>
<reference evidence="7" key="1">
    <citation type="submission" date="2023-06" db="EMBL/GenBank/DDBJ databases">
        <authorList>
            <person name="Delattre M."/>
        </authorList>
    </citation>
    <scope>NUCLEOTIDE SEQUENCE</scope>
    <source>
        <strain evidence="7">AF72</strain>
    </source>
</reference>
<dbReference type="GO" id="GO:0004420">
    <property type="term" value="F:hydroxymethylglutaryl-CoA reductase (NADPH) activity"/>
    <property type="evidence" value="ECO:0007669"/>
    <property type="project" value="UniProtKB-EC"/>
</dbReference>
<evidence type="ECO:0000256" key="2">
    <source>
        <dbReference type="ARBA" id="ARBA00007661"/>
    </source>
</evidence>
<dbReference type="GO" id="GO:0016126">
    <property type="term" value="P:sterol biosynthetic process"/>
    <property type="evidence" value="ECO:0007669"/>
    <property type="project" value="TreeGrafter"/>
</dbReference>
<dbReference type="GO" id="GO:0015936">
    <property type="term" value="P:coenzyme A metabolic process"/>
    <property type="evidence" value="ECO:0007669"/>
    <property type="project" value="InterPro"/>
</dbReference>
<dbReference type="InterPro" id="IPR002202">
    <property type="entry name" value="HMG_CoA_Rdtase"/>
</dbReference>
<dbReference type="InterPro" id="IPR009029">
    <property type="entry name" value="HMG_CoA_Rdtase_sub-bd_dom_sf"/>
</dbReference>
<organism evidence="7 8">
    <name type="scientific">Mesorhabditis spiculigera</name>
    <dbReference type="NCBI Taxonomy" id="96644"/>
    <lineage>
        <taxon>Eukaryota</taxon>
        <taxon>Metazoa</taxon>
        <taxon>Ecdysozoa</taxon>
        <taxon>Nematoda</taxon>
        <taxon>Chromadorea</taxon>
        <taxon>Rhabditida</taxon>
        <taxon>Rhabditina</taxon>
        <taxon>Rhabditomorpha</taxon>
        <taxon>Rhabditoidea</taxon>
        <taxon>Rhabditidae</taxon>
        <taxon>Mesorhabditinae</taxon>
        <taxon>Mesorhabditis</taxon>
    </lineage>
</organism>
<dbReference type="Gene3D" id="1.10.3270.10">
    <property type="entry name" value="HMGR, N-terminal domain"/>
    <property type="match status" value="1"/>
</dbReference>
<feature type="region of interest" description="Disordered" evidence="6">
    <location>
        <begin position="584"/>
        <end position="608"/>
    </location>
</feature>
<dbReference type="InterPro" id="IPR023074">
    <property type="entry name" value="HMG_CoA_Rdtase_cat_sf"/>
</dbReference>
<comment type="similarity">
    <text evidence="2 5">Belongs to the HMG-CoA reductase family.</text>
</comment>
<evidence type="ECO:0000256" key="6">
    <source>
        <dbReference type="SAM" id="MobiDB-lite"/>
    </source>
</evidence>
<keyword evidence="3 5" id="KW-0521">NADP</keyword>
<protein>
    <recommendedName>
        <fullName evidence="5">3-hydroxy-3-methylglutaryl coenzyme A reductase</fullName>
        <shortName evidence="5">HMG-CoA reductase</shortName>
        <ecNumber evidence="5">1.1.1.34</ecNumber>
    </recommendedName>
</protein>
<proteinExistence type="inferred from homology"/>
<dbReference type="Gene3D" id="3.90.770.10">
    <property type="entry name" value="3-hydroxy-3-methylglutaryl-coenzyme A Reductase, Chain A, domain 2"/>
    <property type="match status" value="1"/>
</dbReference>
<dbReference type="Gene3D" id="3.30.70.420">
    <property type="entry name" value="Hydroxymethylglutaryl-CoA reductase, class I/II, NAD/NADP-binding domain"/>
    <property type="match status" value="1"/>
</dbReference>
<dbReference type="PANTHER" id="PTHR10572">
    <property type="entry name" value="3-HYDROXY-3-METHYLGLUTARYL-COENZYME A REDUCTASE"/>
    <property type="match status" value="1"/>
</dbReference>
<dbReference type="GO" id="GO:0005789">
    <property type="term" value="C:endoplasmic reticulum membrane"/>
    <property type="evidence" value="ECO:0007669"/>
    <property type="project" value="UniProtKB-SubCell"/>
</dbReference>
<dbReference type="InterPro" id="IPR023076">
    <property type="entry name" value="HMG_CoA_Rdtase_CS"/>
</dbReference>
<name>A0AA36CWG4_9BILA</name>
<dbReference type="Proteomes" id="UP001177023">
    <property type="component" value="Unassembled WGS sequence"/>
</dbReference>
<dbReference type="SUPFAM" id="SSF56542">
    <property type="entry name" value="Substrate-binding domain of HMG-CoA reductase"/>
    <property type="match status" value="1"/>
</dbReference>
<dbReference type="EMBL" id="CATQJA010002636">
    <property type="protein sequence ID" value="CAJ0575157.1"/>
    <property type="molecule type" value="Genomic_DNA"/>
</dbReference>
<sequence length="608" mass="65829">MAASAAKPDMGEELLNLLEHVLVSYENLPGLVKHSKPLAKLILADLQKCFSFDRRNGYSSKKPPSRTASGTKIFHIGNDEAEELDEATPTPATYISTLTNGCSAVSLENGDSDSDSTCRIKAVGSVEGLERAFRSEHSLSDRDYLLQMKGKRIKHRELENLIDGRDSKKRAVALRRDFVQHFNRGVSLEQLPYFNYDYEPVSQACCENVIGYMPIPVGVAGPLKVNQRDIYIPLATTEGALVASTNRGCAALARSGGVNVFIIDDKMTRAPVVKFKDVAACLAVDKWLRDPDNFDNIKREFESDSSYAKLLKIESSPEGLFLFIKFFASTGDAMGMNMVSKGCQHAMRYIKGVFSEMEVVCLSGNYCVDKKAAAVNLIQGRGKSVVAEAVLTEAVVSGILKTSPRAMVEAARAKLEVGSAHAVTLGGQNCHAANIVAALFLASGQDVAQVVSSSMCTTRMEINEYNDLHVTCQMPVVEVGTVGGGTVLPAQKTALEMMGVAGGNRSNPGENSRELARIVCGAVLAGELSLLAALATDDLVASHMKLNRSRLNLYTNGSDATPHLSAPLLNLNLSPCFRERRDTLQANGNGRRQRRISDNRNTNCSNIL</sequence>
<dbReference type="InterPro" id="IPR009023">
    <property type="entry name" value="HMG_CoA_Rdtase_NAD(P)-bd_sf"/>
</dbReference>
<dbReference type="PROSITE" id="PS50065">
    <property type="entry name" value="HMG_COA_REDUCTASE_4"/>
    <property type="match status" value="1"/>
</dbReference>
<dbReference type="GO" id="GO:0008299">
    <property type="term" value="P:isoprenoid biosynthetic process"/>
    <property type="evidence" value="ECO:0007669"/>
    <property type="project" value="InterPro"/>
</dbReference>
<dbReference type="CDD" id="cd00643">
    <property type="entry name" value="HMG-CoA_reductase_classI"/>
    <property type="match status" value="1"/>
</dbReference>
<dbReference type="SUPFAM" id="SSF55035">
    <property type="entry name" value="NAD-binding domain of HMG-CoA reductase"/>
    <property type="match status" value="1"/>
</dbReference>
<evidence type="ECO:0000313" key="8">
    <source>
        <dbReference type="Proteomes" id="UP001177023"/>
    </source>
</evidence>
<dbReference type="InterPro" id="IPR023282">
    <property type="entry name" value="HMG_CoA_Rdtase_N"/>
</dbReference>
<evidence type="ECO:0000256" key="1">
    <source>
        <dbReference type="ARBA" id="ARBA00005084"/>
    </source>
</evidence>